<comment type="caution">
    <text evidence="1">The sequence shown here is derived from an EMBL/GenBank/DDBJ whole genome shotgun (WGS) entry which is preliminary data.</text>
</comment>
<evidence type="ECO:0000313" key="2">
    <source>
        <dbReference type="Proteomes" id="UP000029080"/>
    </source>
</evidence>
<dbReference type="OrthoDB" id="5510591at2"/>
<dbReference type="Proteomes" id="UP000029080">
    <property type="component" value="Unassembled WGS sequence"/>
</dbReference>
<dbReference type="eggNOG" id="COG0702">
    <property type="taxonomic scope" value="Bacteria"/>
</dbReference>
<reference evidence="1 2" key="1">
    <citation type="submission" date="2014-03" db="EMBL/GenBank/DDBJ databases">
        <title>Genomics of Bifidobacteria.</title>
        <authorList>
            <person name="Ventura M."/>
            <person name="Milani C."/>
            <person name="Lugli G.A."/>
        </authorList>
    </citation>
    <scope>NUCLEOTIDE SEQUENCE [LARGE SCALE GENOMIC DNA]</scope>
    <source>
        <strain evidence="1 2">JCM 13495</strain>
    </source>
</reference>
<accession>A0A087EES6</accession>
<dbReference type="PANTHER" id="PTHR15020">
    <property type="entry name" value="FLAVIN REDUCTASE-RELATED"/>
    <property type="match status" value="1"/>
</dbReference>
<dbReference type="InterPro" id="IPR016040">
    <property type="entry name" value="NAD(P)-bd_dom"/>
</dbReference>
<proteinExistence type="predicted"/>
<dbReference type="EMBL" id="JGZU01000008">
    <property type="protein sequence ID" value="KFJ06277.1"/>
    <property type="molecule type" value="Genomic_DNA"/>
</dbReference>
<dbReference type="PANTHER" id="PTHR15020:SF50">
    <property type="entry name" value="UPF0659 PROTEIN YMR090W"/>
    <property type="match status" value="1"/>
</dbReference>
<dbReference type="SUPFAM" id="SSF51735">
    <property type="entry name" value="NAD(P)-binding Rossmann-fold domains"/>
    <property type="match status" value="1"/>
</dbReference>
<sequence>MTNLLILGANGQIARLVAQRLLKENEDINLTLYLRNSSRVSDLAKDPRVRVVDGDIHDEATLEKAMQGQDIVFVSPVDHDVTNRQTRVVISAMNKAGLSRVVSANIGGIYDEVDGEFGRWNKETVTQAAIDNCLGSAQLYEQSGLDYTILRIPWLNDCDEVDYVITYKGEKYIGVSGSRKSIADVVIRIVDDPSFLVKDSVGIANAATEGSDRPVY</sequence>
<keyword evidence="2" id="KW-1185">Reference proteome</keyword>
<organism evidence="1 2">
    <name type="scientific">Bifidobacterium tsurumiense</name>
    <dbReference type="NCBI Taxonomy" id="356829"/>
    <lineage>
        <taxon>Bacteria</taxon>
        <taxon>Bacillati</taxon>
        <taxon>Actinomycetota</taxon>
        <taxon>Actinomycetes</taxon>
        <taxon>Bifidobacteriales</taxon>
        <taxon>Bifidobacteriaceae</taxon>
        <taxon>Bifidobacterium</taxon>
    </lineage>
</organism>
<dbReference type="InterPro" id="IPR036291">
    <property type="entry name" value="NAD(P)-bd_dom_sf"/>
</dbReference>
<dbReference type="RefSeq" id="WP_026642607.1">
    <property type="nucleotide sequence ID" value="NZ_JAXEUP010000035.1"/>
</dbReference>
<evidence type="ECO:0000313" key="1">
    <source>
        <dbReference type="EMBL" id="KFJ06277.1"/>
    </source>
</evidence>
<protein>
    <submittedName>
        <fullName evidence="1">Oxidoreductase</fullName>
    </submittedName>
</protein>
<dbReference type="AlphaFoldDB" id="A0A087EES6"/>
<dbReference type="Gene3D" id="3.40.50.720">
    <property type="entry name" value="NAD(P)-binding Rossmann-like Domain"/>
    <property type="match status" value="1"/>
</dbReference>
<dbReference type="Pfam" id="PF13460">
    <property type="entry name" value="NAD_binding_10"/>
    <property type="match status" value="1"/>
</dbReference>
<name>A0A087EES6_9BIFI</name>
<gene>
    <name evidence="1" type="ORF">BITS_1613</name>
</gene>
<dbReference type="STRING" id="356829.BITS_1613"/>